<keyword evidence="2" id="KW-1185">Reference proteome</keyword>
<evidence type="ECO:0000313" key="1">
    <source>
        <dbReference type="EMBL" id="MBM7571893.1"/>
    </source>
</evidence>
<dbReference type="Pfam" id="PF11553">
    <property type="entry name" value="DUF3231"/>
    <property type="match status" value="2"/>
</dbReference>
<dbReference type="Gene3D" id="1.20.1260.10">
    <property type="match status" value="2"/>
</dbReference>
<dbReference type="Proteomes" id="UP001296943">
    <property type="component" value="Unassembled WGS sequence"/>
</dbReference>
<dbReference type="InterPro" id="IPR012347">
    <property type="entry name" value="Ferritin-like"/>
</dbReference>
<accession>A0ABS2N1F4</accession>
<comment type="caution">
    <text evidence="1">The sequence shown here is derived from an EMBL/GenBank/DDBJ whole genome shotgun (WGS) entry which is preliminary data.</text>
</comment>
<organism evidence="1 2">
    <name type="scientific">Aquibacillus albus</name>
    <dbReference type="NCBI Taxonomy" id="1168171"/>
    <lineage>
        <taxon>Bacteria</taxon>
        <taxon>Bacillati</taxon>
        <taxon>Bacillota</taxon>
        <taxon>Bacilli</taxon>
        <taxon>Bacillales</taxon>
        <taxon>Bacillaceae</taxon>
        <taxon>Aquibacillus</taxon>
    </lineage>
</organism>
<name>A0ABS2N1F4_9BACI</name>
<protein>
    <submittedName>
        <fullName evidence="1">Spore coat protein CotF</fullName>
    </submittedName>
</protein>
<sequence>MQTQERLTSAEVSSLWTGYLNNTMSTCLTSYFLEKVEDKQVKEVVKYANDLSIKYTKETIAIFKKENFPIPKGFTTEDVNLKAKRLFTDKFIINFLKSMAKMGLSTYSLAYSLTTKSELRPILKEWIQTTIILDEKAYQVMNNKGLLERPPILPYPNEAHFVNSKMFKKGILEKKRALISQEITQLFVNTDTNLLGKNLMMAFAQVAKSHSVRKMMRKGKNIAEKHALTFTQKLQEEDLPSPSSLDLGVTDSQEAPFSDKLMLFLTAFLNAAGIGNYGLAMASSVRQDLALMYVRLTTETALFADDCADLLIKNGWMEEPPEAPDRKGLMDTKE</sequence>
<dbReference type="InterPro" id="IPR021617">
    <property type="entry name" value="DUF3231"/>
</dbReference>
<keyword evidence="1" id="KW-0167">Capsid protein</keyword>
<keyword evidence="1" id="KW-0946">Virion</keyword>
<gene>
    <name evidence="1" type="ORF">JOC48_002394</name>
</gene>
<proteinExistence type="predicted"/>
<evidence type="ECO:0000313" key="2">
    <source>
        <dbReference type="Proteomes" id="UP001296943"/>
    </source>
</evidence>
<reference evidence="1 2" key="1">
    <citation type="submission" date="2021-01" db="EMBL/GenBank/DDBJ databases">
        <title>Genomic Encyclopedia of Type Strains, Phase IV (KMG-IV): sequencing the most valuable type-strain genomes for metagenomic binning, comparative biology and taxonomic classification.</title>
        <authorList>
            <person name="Goeker M."/>
        </authorList>
    </citation>
    <scope>NUCLEOTIDE SEQUENCE [LARGE SCALE GENOMIC DNA]</scope>
    <source>
        <strain evidence="1 2">DSM 23711</strain>
    </source>
</reference>
<dbReference type="EMBL" id="JAFBDR010000012">
    <property type="protein sequence ID" value="MBM7571893.1"/>
    <property type="molecule type" value="Genomic_DNA"/>
</dbReference>
<dbReference type="RefSeq" id="WP_204499895.1">
    <property type="nucleotide sequence ID" value="NZ_JAFBDR010000012.1"/>
</dbReference>